<organism evidence="1 2">
    <name type="scientific">Chlamydomonas incerta</name>
    <dbReference type="NCBI Taxonomy" id="51695"/>
    <lineage>
        <taxon>Eukaryota</taxon>
        <taxon>Viridiplantae</taxon>
        <taxon>Chlorophyta</taxon>
        <taxon>core chlorophytes</taxon>
        <taxon>Chlorophyceae</taxon>
        <taxon>CS clade</taxon>
        <taxon>Chlamydomonadales</taxon>
        <taxon>Chlamydomonadaceae</taxon>
        <taxon>Chlamydomonas</taxon>
    </lineage>
</organism>
<reference evidence="1" key="1">
    <citation type="journal article" date="2020" name="bioRxiv">
        <title>Comparative genomics of Chlamydomonas.</title>
        <authorList>
            <person name="Craig R.J."/>
            <person name="Hasan A.R."/>
            <person name="Ness R.W."/>
            <person name="Keightley P.D."/>
        </authorList>
    </citation>
    <scope>NUCLEOTIDE SEQUENCE</scope>
    <source>
        <strain evidence="1">SAG 7.73</strain>
    </source>
</reference>
<dbReference type="Proteomes" id="UP000650467">
    <property type="component" value="Unassembled WGS sequence"/>
</dbReference>
<comment type="caution">
    <text evidence="1">The sequence shown here is derived from an EMBL/GenBank/DDBJ whole genome shotgun (WGS) entry which is preliminary data.</text>
</comment>
<evidence type="ECO:0000313" key="1">
    <source>
        <dbReference type="EMBL" id="KAG2424907.1"/>
    </source>
</evidence>
<name>A0A835SHE5_CHLIN</name>
<protein>
    <submittedName>
        <fullName evidence="1">Uncharacterized protein</fullName>
    </submittedName>
</protein>
<evidence type="ECO:0000313" key="2">
    <source>
        <dbReference type="Proteomes" id="UP000650467"/>
    </source>
</evidence>
<dbReference type="EMBL" id="JAEHOC010000060">
    <property type="protein sequence ID" value="KAG2424907.1"/>
    <property type="molecule type" value="Genomic_DNA"/>
</dbReference>
<gene>
    <name evidence="1" type="ORF">HXX76_014065</name>
</gene>
<dbReference type="AlphaFoldDB" id="A0A835SHE5"/>
<sequence length="443" mass="49363">MGKTTPLMAEPWVSPQQAMARAQRLAEADSPAALQVVGAIARAFREARAAGVEAAAIERDVGSRIAGSLRSIGAGMEDQRGGARRSPSESVRKTILDRLRRLREGAKKVALKRAEAFIANPVSLKQLVALVKKHRPSYMTAEQFQTLDTWTFRAFNPGSFMLNGEVFVVVRLCNFTSCAMQYHVPDHIVSIPVLVGLESGRMAVVDVATPNFHTSRGLEDAKCLLFKDALHMFCTYIDYTGQPRMCVVHTPVNALLDSLGRAAGVHDFDAHVLQAPSMRLRPVEKNWMPLEAGGRMYVIYTLEPCVVLAVDPTTWSCALTSNRSSGVATWELIRGTSNVVDYGQDKLCLGHYRNEDDFQYYHVFVRLSSDPFKMRVMQLSYMFKFLRRDRIEFANGLVVLPNGDVQVSFGMEDCSCSLMRISKERLNAMFDDEVDGVVHLSEE</sequence>
<accession>A0A835SHE5</accession>
<keyword evidence="2" id="KW-1185">Reference proteome</keyword>
<proteinExistence type="predicted"/>